<dbReference type="AlphaFoldDB" id="A0A9P5PLB2"/>
<evidence type="ECO:0000313" key="2">
    <source>
        <dbReference type="Proteomes" id="UP000772434"/>
    </source>
</evidence>
<accession>A0A9P5PLB2</accession>
<dbReference type="OrthoDB" id="3202607at2759"/>
<proteinExistence type="predicted"/>
<keyword evidence="2" id="KW-1185">Reference proteome</keyword>
<name>A0A9P5PLB2_9AGAR</name>
<comment type="caution">
    <text evidence="1">The sequence shown here is derived from an EMBL/GenBank/DDBJ whole genome shotgun (WGS) entry which is preliminary data.</text>
</comment>
<dbReference type="EMBL" id="JADNRY010000130">
    <property type="protein sequence ID" value="KAF9064135.1"/>
    <property type="molecule type" value="Genomic_DNA"/>
</dbReference>
<dbReference type="Gene3D" id="3.60.130.30">
    <property type="match status" value="1"/>
</dbReference>
<protein>
    <submittedName>
        <fullName evidence="1">Uncharacterized protein</fullName>
    </submittedName>
</protein>
<reference evidence="1" key="1">
    <citation type="submission" date="2020-11" db="EMBL/GenBank/DDBJ databases">
        <authorList>
            <consortium name="DOE Joint Genome Institute"/>
            <person name="Ahrendt S."/>
            <person name="Riley R."/>
            <person name="Andreopoulos W."/>
            <person name="Labutti K."/>
            <person name="Pangilinan J."/>
            <person name="Ruiz-Duenas F.J."/>
            <person name="Barrasa J.M."/>
            <person name="Sanchez-Garcia M."/>
            <person name="Camarero S."/>
            <person name="Miyauchi S."/>
            <person name="Serrano A."/>
            <person name="Linde D."/>
            <person name="Babiker R."/>
            <person name="Drula E."/>
            <person name="Ayuso-Fernandez I."/>
            <person name="Pacheco R."/>
            <person name="Padilla G."/>
            <person name="Ferreira P."/>
            <person name="Barriuso J."/>
            <person name="Kellner H."/>
            <person name="Castanera R."/>
            <person name="Alfaro M."/>
            <person name="Ramirez L."/>
            <person name="Pisabarro A.G."/>
            <person name="Kuo A."/>
            <person name="Tritt A."/>
            <person name="Lipzen A."/>
            <person name="He G."/>
            <person name="Yan M."/>
            <person name="Ng V."/>
            <person name="Cullen D."/>
            <person name="Martin F."/>
            <person name="Rosso M.-N."/>
            <person name="Henrissat B."/>
            <person name="Hibbett D."/>
            <person name="Martinez A.T."/>
            <person name="Grigoriev I.V."/>
        </authorList>
    </citation>
    <scope>NUCLEOTIDE SEQUENCE</scope>
    <source>
        <strain evidence="1">AH 40177</strain>
    </source>
</reference>
<sequence>MWAPRLYQYCSSHFKSLLSNDASYVCDFSNSVLAAAVFNFGPQTVCLPHIDYGNLPFLWCWIWALGWFDWMKGGHLVLWDLKLIIKFPPGSLAAIPSGYSSGGNFRWVDCGFQTEDRYKATRTAEEAKVEEVRKVGRWEMGLSLLCTLDELGLHT</sequence>
<organism evidence="1 2">
    <name type="scientific">Rhodocollybia butyracea</name>
    <dbReference type="NCBI Taxonomy" id="206335"/>
    <lineage>
        <taxon>Eukaryota</taxon>
        <taxon>Fungi</taxon>
        <taxon>Dikarya</taxon>
        <taxon>Basidiomycota</taxon>
        <taxon>Agaricomycotina</taxon>
        <taxon>Agaricomycetes</taxon>
        <taxon>Agaricomycetidae</taxon>
        <taxon>Agaricales</taxon>
        <taxon>Marasmiineae</taxon>
        <taxon>Omphalotaceae</taxon>
        <taxon>Rhodocollybia</taxon>
    </lineage>
</organism>
<dbReference type="Proteomes" id="UP000772434">
    <property type="component" value="Unassembled WGS sequence"/>
</dbReference>
<gene>
    <name evidence="1" type="ORF">BDP27DRAFT_1384813</name>
</gene>
<evidence type="ECO:0000313" key="1">
    <source>
        <dbReference type="EMBL" id="KAF9064135.1"/>
    </source>
</evidence>